<dbReference type="AlphaFoldDB" id="A0A6J4NXW1"/>
<reference evidence="2" key="1">
    <citation type="submission" date="2020-02" db="EMBL/GenBank/DDBJ databases">
        <authorList>
            <person name="Meier V. D."/>
        </authorList>
    </citation>
    <scope>NUCLEOTIDE SEQUENCE</scope>
    <source>
        <strain evidence="2">AVDCRST_MAG32</strain>
    </source>
</reference>
<gene>
    <name evidence="2" type="ORF">AVDCRST_MAG32-2944</name>
</gene>
<evidence type="ECO:0000259" key="1">
    <source>
        <dbReference type="PROSITE" id="PS50921"/>
    </source>
</evidence>
<protein>
    <recommendedName>
        <fullName evidence="1">ANTAR domain-containing protein</fullName>
    </recommendedName>
</protein>
<accession>A0A6J4NXW1</accession>
<proteinExistence type="predicted"/>
<dbReference type="SMART" id="SM00065">
    <property type="entry name" value="GAF"/>
    <property type="match status" value="1"/>
</dbReference>
<dbReference type="InterPro" id="IPR003018">
    <property type="entry name" value="GAF"/>
</dbReference>
<dbReference type="InterPro" id="IPR005561">
    <property type="entry name" value="ANTAR"/>
</dbReference>
<feature type="domain" description="ANTAR" evidence="1">
    <location>
        <begin position="165"/>
        <end position="226"/>
    </location>
</feature>
<dbReference type="GO" id="GO:0003723">
    <property type="term" value="F:RNA binding"/>
    <property type="evidence" value="ECO:0007669"/>
    <property type="project" value="InterPro"/>
</dbReference>
<dbReference type="Pfam" id="PF13185">
    <property type="entry name" value="GAF_2"/>
    <property type="match status" value="1"/>
</dbReference>
<organism evidence="2">
    <name type="scientific">uncultured Nocardioides sp</name>
    <dbReference type="NCBI Taxonomy" id="198441"/>
    <lineage>
        <taxon>Bacteria</taxon>
        <taxon>Bacillati</taxon>
        <taxon>Actinomycetota</taxon>
        <taxon>Actinomycetes</taxon>
        <taxon>Propionibacteriales</taxon>
        <taxon>Nocardioidaceae</taxon>
        <taxon>Nocardioides</taxon>
        <taxon>environmental samples</taxon>
    </lineage>
</organism>
<sequence>MRPIKASIEAINELELYSEGGLLGDIQGMADRVQELVPECVGLSLASTQTGVTLTLVASDDEIAALDALQYVSGGPCVEAADEGVGLDAEVSSVLDERGWQLYAQGAAAAGVASSLTLPILRGDEVVGTVNLYASGSSSFRGREEEMARVLGAWAGGAVSNADLSFRTRTLAERAPQVLEENADIDAATGMLSMMEDVSVREARERLREAALRAGIPEARVAKAIISLARGR</sequence>
<dbReference type="EMBL" id="CADCUM010000114">
    <property type="protein sequence ID" value="CAA9400387.1"/>
    <property type="molecule type" value="Genomic_DNA"/>
</dbReference>
<evidence type="ECO:0000313" key="2">
    <source>
        <dbReference type="EMBL" id="CAA9400387.1"/>
    </source>
</evidence>
<dbReference type="PROSITE" id="PS50921">
    <property type="entry name" value="ANTAR"/>
    <property type="match status" value="1"/>
</dbReference>
<name>A0A6J4NXW1_9ACTN</name>
<dbReference type="Gene3D" id="3.30.450.40">
    <property type="match status" value="1"/>
</dbReference>
<dbReference type="SUPFAM" id="SSF55781">
    <property type="entry name" value="GAF domain-like"/>
    <property type="match status" value="1"/>
</dbReference>
<dbReference type="InterPro" id="IPR029016">
    <property type="entry name" value="GAF-like_dom_sf"/>
</dbReference>